<organism evidence="1 2">
    <name type="scientific">Pseudomonas phage 201phi2-1</name>
    <name type="common">Pseudomonas chlororaphis phage 201phi2-1</name>
    <dbReference type="NCBI Taxonomy" id="198110"/>
    <lineage>
        <taxon>Viruses</taxon>
        <taxon>Duplodnaviria</taxon>
        <taxon>Heunggongvirae</taxon>
        <taxon>Uroviricota</taxon>
        <taxon>Caudoviricetes</taxon>
        <taxon>Chimalliviridae</taxon>
        <taxon>Serwervirus</taxon>
        <taxon>Serwervirus 201phi21</taxon>
    </lineage>
</organism>
<dbReference type="OrthoDB" id="38449at10239"/>
<dbReference type="InterPro" id="IPR013783">
    <property type="entry name" value="Ig-like_fold"/>
</dbReference>
<accession>B3FJU8</accession>
<dbReference type="Gene3D" id="2.60.40.10">
    <property type="entry name" value="Immunoglobulins"/>
    <property type="match status" value="1"/>
</dbReference>
<evidence type="ECO:0000313" key="1">
    <source>
        <dbReference type="EMBL" id="ABY63263.1"/>
    </source>
</evidence>
<name>B3FJU8_BP201</name>
<keyword evidence="2" id="KW-1185">Reference proteome</keyword>
<gene>
    <name evidence="1" type="ORF">201phi2-1p440</name>
</gene>
<organismHost>
    <name type="scientific">Pseudomonas chlororaphis</name>
    <dbReference type="NCBI Taxonomy" id="587753"/>
</organismHost>
<proteinExistence type="predicted"/>
<dbReference type="Proteomes" id="UP000002421">
    <property type="component" value="Segment"/>
</dbReference>
<protein>
    <submittedName>
        <fullName evidence="1">Virion structural protein</fullName>
    </submittedName>
</protein>
<dbReference type="RefSeq" id="YP_001957159.1">
    <property type="nucleotide sequence ID" value="NC_010821.1"/>
</dbReference>
<reference evidence="1 2" key="1">
    <citation type="journal article" date="2008" name="Virology">
        <title>Characterization of Pseudomonas chlororaphis myovirus 201varphi2-1 via genomic sequencing, mass spectrometry, and electron microscopy.</title>
        <authorList>
            <person name="Thomas J.A."/>
            <person name="Rolando M.R."/>
            <person name="Carroll C.A."/>
            <person name="Shen P.S."/>
            <person name="Belnap D.M."/>
            <person name="Weintraub S.T."/>
            <person name="Serwer P."/>
            <person name="Hardies S.C."/>
        </authorList>
    </citation>
    <scope>NUCLEOTIDE SEQUENCE</scope>
</reference>
<sequence>MITINFNNPNSRTLTNIDLYREPVGTEIPDVPVNPPIATLDGFETQYVDRDTVLGQDYNYRFRVYKQGGESVMSPNIVLGDVSLYGPGTYDQAESGTDTIWSFGLVDAGEASLLPSVTDLANVGGPGIEFKNWNGRWLKFKVGSDIYYTLATGVIKIPTDNFEAFMSRAGGGSMRNVDVGYCSYEYIKSIDNSVALAILDGQTPTKWNIAKQYPRQNALRPIVGQDVNSYMVFAIANESNGQSLVQQANPYAPCRPQSIYMNTHYNYEWYWKPIIRFLPKTDRNYS</sequence>
<dbReference type="EMBL" id="EU197055">
    <property type="protein sequence ID" value="ABY63263.1"/>
    <property type="molecule type" value="Genomic_DNA"/>
</dbReference>
<evidence type="ECO:0000313" key="2">
    <source>
        <dbReference type="Proteomes" id="UP000002421"/>
    </source>
</evidence>
<dbReference type="KEGG" id="vg:6372365"/>